<dbReference type="Proteomes" id="UP001596435">
    <property type="component" value="Unassembled WGS sequence"/>
</dbReference>
<dbReference type="InterPro" id="IPR036388">
    <property type="entry name" value="WH-like_DNA-bd_sf"/>
</dbReference>
<feature type="domain" description="RNA polymerase sigma factor 70 region 4 type 2" evidence="6">
    <location>
        <begin position="116"/>
        <end position="167"/>
    </location>
</feature>
<proteinExistence type="inferred from homology"/>
<keyword evidence="3" id="KW-0731">Sigma factor</keyword>
<evidence type="ECO:0000256" key="4">
    <source>
        <dbReference type="ARBA" id="ARBA00023125"/>
    </source>
</evidence>
<dbReference type="Gene3D" id="1.10.10.10">
    <property type="entry name" value="Winged helix-like DNA-binding domain superfamily/Winged helix DNA-binding domain"/>
    <property type="match status" value="1"/>
</dbReference>
<evidence type="ECO:0000256" key="5">
    <source>
        <dbReference type="ARBA" id="ARBA00023163"/>
    </source>
</evidence>
<dbReference type="InterPro" id="IPR014325">
    <property type="entry name" value="RNA_pol_sigma-E_actinobac"/>
</dbReference>
<dbReference type="InterPro" id="IPR039425">
    <property type="entry name" value="RNA_pol_sigma-70-like"/>
</dbReference>
<keyword evidence="4" id="KW-0238">DNA-binding</keyword>
<dbReference type="InterPro" id="IPR013325">
    <property type="entry name" value="RNA_pol_sigma_r2"/>
</dbReference>
<dbReference type="NCBIfam" id="TIGR02983">
    <property type="entry name" value="SigE-fam_strep"/>
    <property type="match status" value="1"/>
</dbReference>
<sequence>MARGGAARGARDDEFLDFAATRSGHLYRSACLLTGGDTHLAEDLVQETLGRMYAVWRTGGGWRPGTRRIDNPAAYAQGVLYRTFLSHVRRRSSTERPTGEIPDLAGPDGDSTLRLTLLEALARMSPRDRAVLVLRYWEDVSVEETAELLRSSPGAVRTQSSRALARLRILLGDALGDLALR</sequence>
<name>A0ABW2FU29_9ACTN</name>
<dbReference type="InterPro" id="IPR013324">
    <property type="entry name" value="RNA_pol_sigma_r3/r4-like"/>
</dbReference>
<dbReference type="CDD" id="cd06171">
    <property type="entry name" value="Sigma70_r4"/>
    <property type="match status" value="1"/>
</dbReference>
<evidence type="ECO:0000313" key="8">
    <source>
        <dbReference type="Proteomes" id="UP001596435"/>
    </source>
</evidence>
<keyword evidence="8" id="KW-1185">Reference proteome</keyword>
<comment type="caution">
    <text evidence="7">The sequence shown here is derived from an EMBL/GenBank/DDBJ whole genome shotgun (WGS) entry which is preliminary data.</text>
</comment>
<keyword evidence="2" id="KW-0805">Transcription regulation</keyword>
<evidence type="ECO:0000313" key="7">
    <source>
        <dbReference type="EMBL" id="MFC7179637.1"/>
    </source>
</evidence>
<dbReference type="NCBIfam" id="TIGR02937">
    <property type="entry name" value="sigma70-ECF"/>
    <property type="match status" value="1"/>
</dbReference>
<dbReference type="Gene3D" id="1.10.1740.10">
    <property type="match status" value="1"/>
</dbReference>
<dbReference type="EMBL" id="JBHTAJ010000012">
    <property type="protein sequence ID" value="MFC7179637.1"/>
    <property type="molecule type" value="Genomic_DNA"/>
</dbReference>
<dbReference type="InterPro" id="IPR014284">
    <property type="entry name" value="RNA_pol_sigma-70_dom"/>
</dbReference>
<dbReference type="Pfam" id="PF08281">
    <property type="entry name" value="Sigma70_r4_2"/>
    <property type="match status" value="1"/>
</dbReference>
<evidence type="ECO:0000256" key="3">
    <source>
        <dbReference type="ARBA" id="ARBA00023082"/>
    </source>
</evidence>
<comment type="similarity">
    <text evidence="1">Belongs to the sigma-70 factor family. ECF subfamily.</text>
</comment>
<keyword evidence="5" id="KW-0804">Transcription</keyword>
<dbReference type="RefSeq" id="WP_345706441.1">
    <property type="nucleotide sequence ID" value="NZ_BAABKV010000001.1"/>
</dbReference>
<evidence type="ECO:0000256" key="1">
    <source>
        <dbReference type="ARBA" id="ARBA00010641"/>
    </source>
</evidence>
<dbReference type="PANTHER" id="PTHR43133:SF50">
    <property type="entry name" value="ECF RNA POLYMERASE SIGMA FACTOR SIGM"/>
    <property type="match status" value="1"/>
</dbReference>
<gene>
    <name evidence="7" type="ORF">ACFQMG_08675</name>
</gene>
<reference evidence="8" key="1">
    <citation type="journal article" date="2019" name="Int. J. Syst. Evol. Microbiol.">
        <title>The Global Catalogue of Microorganisms (GCM) 10K type strain sequencing project: providing services to taxonomists for standard genome sequencing and annotation.</title>
        <authorList>
            <consortium name="The Broad Institute Genomics Platform"/>
            <consortium name="The Broad Institute Genome Sequencing Center for Infectious Disease"/>
            <person name="Wu L."/>
            <person name="Ma J."/>
        </authorList>
    </citation>
    <scope>NUCLEOTIDE SEQUENCE [LARGE SCALE GENOMIC DNA]</scope>
    <source>
        <strain evidence="8">CGMCC 1.12859</strain>
    </source>
</reference>
<organism evidence="7 8">
    <name type="scientific">Kitasatospora paranensis</name>
    <dbReference type="NCBI Taxonomy" id="258053"/>
    <lineage>
        <taxon>Bacteria</taxon>
        <taxon>Bacillati</taxon>
        <taxon>Actinomycetota</taxon>
        <taxon>Actinomycetes</taxon>
        <taxon>Kitasatosporales</taxon>
        <taxon>Streptomycetaceae</taxon>
        <taxon>Kitasatospora</taxon>
    </lineage>
</organism>
<evidence type="ECO:0000259" key="6">
    <source>
        <dbReference type="Pfam" id="PF08281"/>
    </source>
</evidence>
<dbReference type="SUPFAM" id="SSF88659">
    <property type="entry name" value="Sigma3 and sigma4 domains of RNA polymerase sigma factors"/>
    <property type="match status" value="1"/>
</dbReference>
<dbReference type="SUPFAM" id="SSF88946">
    <property type="entry name" value="Sigma2 domain of RNA polymerase sigma factors"/>
    <property type="match status" value="1"/>
</dbReference>
<accession>A0ABW2FU29</accession>
<protein>
    <submittedName>
        <fullName evidence="7">SigE family RNA polymerase sigma factor</fullName>
    </submittedName>
</protein>
<dbReference type="InterPro" id="IPR013249">
    <property type="entry name" value="RNA_pol_sigma70_r4_t2"/>
</dbReference>
<evidence type="ECO:0000256" key="2">
    <source>
        <dbReference type="ARBA" id="ARBA00023015"/>
    </source>
</evidence>
<dbReference type="PANTHER" id="PTHR43133">
    <property type="entry name" value="RNA POLYMERASE ECF-TYPE SIGMA FACTO"/>
    <property type="match status" value="1"/>
</dbReference>